<accession>A0A843V661</accession>
<dbReference type="OrthoDB" id="201750at2759"/>
<sequence>MELWWSCSTTLPAKPAVPSFPLHPPPLFSISPFPSNALPTPLPPKPSASISTCRRGGKWSTSPGSGPVPVISVLKRCRSLGGTAMASSSPPPPPASTTAHSVTTTAATVVRDFYDGINRRDLASVAPLISEACVYEDLVFSAPFVGRKVD</sequence>
<evidence type="ECO:0000313" key="2">
    <source>
        <dbReference type="EMBL" id="MQL91751.1"/>
    </source>
</evidence>
<comment type="caution">
    <text evidence="2">The sequence shown here is derived from an EMBL/GenBank/DDBJ whole genome shotgun (WGS) entry which is preliminary data.</text>
</comment>
<proteinExistence type="predicted"/>
<dbReference type="PANTHER" id="PTHR33698">
    <property type="entry name" value="NUCLEAR TRANSPORT FACTOR 2 (NTF2)-LIKE PROTEIN"/>
    <property type="match status" value="1"/>
</dbReference>
<feature type="region of interest" description="Disordered" evidence="1">
    <location>
        <begin position="44"/>
        <end position="66"/>
    </location>
</feature>
<dbReference type="Proteomes" id="UP000652761">
    <property type="component" value="Unassembled WGS sequence"/>
</dbReference>
<organism evidence="2 3">
    <name type="scientific">Colocasia esculenta</name>
    <name type="common">Wild taro</name>
    <name type="synonym">Arum esculentum</name>
    <dbReference type="NCBI Taxonomy" id="4460"/>
    <lineage>
        <taxon>Eukaryota</taxon>
        <taxon>Viridiplantae</taxon>
        <taxon>Streptophyta</taxon>
        <taxon>Embryophyta</taxon>
        <taxon>Tracheophyta</taxon>
        <taxon>Spermatophyta</taxon>
        <taxon>Magnoliopsida</taxon>
        <taxon>Liliopsida</taxon>
        <taxon>Araceae</taxon>
        <taxon>Aroideae</taxon>
        <taxon>Colocasieae</taxon>
        <taxon>Colocasia</taxon>
    </lineage>
</organism>
<dbReference type="EMBL" id="NMUH01001376">
    <property type="protein sequence ID" value="MQL91751.1"/>
    <property type="molecule type" value="Genomic_DNA"/>
</dbReference>
<dbReference type="SUPFAM" id="SSF54427">
    <property type="entry name" value="NTF2-like"/>
    <property type="match status" value="1"/>
</dbReference>
<protein>
    <recommendedName>
        <fullName evidence="4">SnoaL-like domain-containing protein</fullName>
    </recommendedName>
</protein>
<evidence type="ECO:0000256" key="1">
    <source>
        <dbReference type="SAM" id="MobiDB-lite"/>
    </source>
</evidence>
<feature type="region of interest" description="Disordered" evidence="1">
    <location>
        <begin position="82"/>
        <end position="102"/>
    </location>
</feature>
<dbReference type="AlphaFoldDB" id="A0A843V661"/>
<gene>
    <name evidence="2" type="ORF">Taro_024363</name>
</gene>
<name>A0A843V661_COLES</name>
<dbReference type="InterPro" id="IPR032710">
    <property type="entry name" value="NTF2-like_dom_sf"/>
</dbReference>
<evidence type="ECO:0000313" key="3">
    <source>
        <dbReference type="Proteomes" id="UP000652761"/>
    </source>
</evidence>
<dbReference type="Gene3D" id="3.10.450.50">
    <property type="match status" value="1"/>
</dbReference>
<keyword evidence="3" id="KW-1185">Reference proteome</keyword>
<dbReference type="PANTHER" id="PTHR33698:SF3">
    <property type="entry name" value="OS09G0266000 PROTEIN"/>
    <property type="match status" value="1"/>
</dbReference>
<reference evidence="2" key="1">
    <citation type="submission" date="2017-07" db="EMBL/GenBank/DDBJ databases">
        <title>Taro Niue Genome Assembly and Annotation.</title>
        <authorList>
            <person name="Atibalentja N."/>
            <person name="Keating K."/>
            <person name="Fields C.J."/>
        </authorList>
    </citation>
    <scope>NUCLEOTIDE SEQUENCE</scope>
    <source>
        <strain evidence="2">Niue_2</strain>
        <tissue evidence="2">Leaf</tissue>
    </source>
</reference>
<evidence type="ECO:0008006" key="4">
    <source>
        <dbReference type="Google" id="ProtNLM"/>
    </source>
</evidence>